<proteinExistence type="predicted"/>
<keyword evidence="3" id="KW-1185">Reference proteome</keyword>
<sequence>MQVDSSSRPKLWFKRIVLFKALNPIEVIREIGLHRGLNIIVGKSSRDPALVNNPMAMSGHSVGKTTFCRLLRYCLGEQHFSTESGEQRLRASLPYSWVGAELEIEGTPWAVLRPLGAQKAPSAAGQDTSIEELAAAPQKGSGYFEFRQELDKLLPPGVHHPQLTYKWEHLLSWMTRDQECRLRKFEVWRDAESGSDVPGFRRPKEFPVHLVRGMLDLLVPEESEWSHTLSELAKRQSNLKEEQHSASQDADHFYRDASRRLAEFVGDFPDTRVDSAPRLDGPVMQAETRKLKFREEYEKLEKQFEEADSQFRNWQRYVDNALDRKRQLDALSTATPPTAQPLQAKSPTEYEQKQKELAKIAAQVDGGCECLLANQMPLTQCSYVMAHMEDLKNFKPVLSLSAERQKRAIAEMDAEQREKIQAIINQQTVVQDALDEAVRQAKSYDDERKKVLKELSALEKEMDRLDRALQAFQHAERLGAGGMRGTKIQEIMESLEKIDSEIHHAKNQLDFYRDQSAKKDQGLQKLFDELVRRILKADYSGSIITSAEDFTPQIRQGSAIAGAAVESLSFIIMDIASMLAASKGIGYHPGFLVHDSPREADLDIGPYHSLFTEMAALTKENGGKDNAPFQYIITTTTEPPTELNDLIRLSLAAYPKEMMLFRQRLENRGALIKDAE</sequence>
<reference evidence="2 3" key="1">
    <citation type="submission" date="2019-09" db="EMBL/GenBank/DDBJ databases">
        <title>In-depth cultivation of the pig gut microbiome towards novel bacterial diversity and tailored functional studies.</title>
        <authorList>
            <person name="Wylensek D."/>
            <person name="Hitch T.C.A."/>
            <person name="Clavel T."/>
        </authorList>
    </citation>
    <scope>NUCLEOTIDE SEQUENCE [LARGE SCALE GENOMIC DNA]</scope>
    <source>
        <strain evidence="2 3">PG-178-WT-4</strain>
    </source>
</reference>
<feature type="coiled-coil region" evidence="1">
    <location>
        <begin position="434"/>
        <end position="515"/>
    </location>
</feature>
<dbReference type="EMBL" id="VUMH01000006">
    <property type="protein sequence ID" value="MSS27936.1"/>
    <property type="molecule type" value="Genomic_DNA"/>
</dbReference>
<evidence type="ECO:0008006" key="4">
    <source>
        <dbReference type="Google" id="ProtNLM"/>
    </source>
</evidence>
<protein>
    <recommendedName>
        <fullName evidence="4">DUF2326 domain-containing protein</fullName>
    </recommendedName>
</protein>
<organism evidence="2 3">
    <name type="scientific">Desulfovibrio porci</name>
    <dbReference type="NCBI Taxonomy" id="2605782"/>
    <lineage>
        <taxon>Bacteria</taxon>
        <taxon>Pseudomonadati</taxon>
        <taxon>Thermodesulfobacteriota</taxon>
        <taxon>Desulfovibrionia</taxon>
        <taxon>Desulfovibrionales</taxon>
        <taxon>Desulfovibrionaceae</taxon>
        <taxon>Desulfovibrio</taxon>
    </lineage>
</organism>
<feature type="coiled-coil region" evidence="1">
    <location>
        <begin position="283"/>
        <end position="317"/>
    </location>
</feature>
<dbReference type="RefSeq" id="WP_154510863.1">
    <property type="nucleotide sequence ID" value="NZ_VUMH01000006.1"/>
</dbReference>
<comment type="caution">
    <text evidence="2">The sequence shown here is derived from an EMBL/GenBank/DDBJ whole genome shotgun (WGS) entry which is preliminary data.</text>
</comment>
<keyword evidence="1" id="KW-0175">Coiled coil</keyword>
<evidence type="ECO:0000313" key="3">
    <source>
        <dbReference type="Proteomes" id="UP000477488"/>
    </source>
</evidence>
<accession>A0A6L5XL98</accession>
<name>A0A6L5XL98_9BACT</name>
<evidence type="ECO:0000313" key="2">
    <source>
        <dbReference type="EMBL" id="MSS27936.1"/>
    </source>
</evidence>
<gene>
    <name evidence="2" type="ORF">FYJ44_07750</name>
</gene>
<dbReference type="Proteomes" id="UP000477488">
    <property type="component" value="Unassembled WGS sequence"/>
</dbReference>
<evidence type="ECO:0000256" key="1">
    <source>
        <dbReference type="SAM" id="Coils"/>
    </source>
</evidence>
<dbReference type="AlphaFoldDB" id="A0A6L5XL98"/>